<dbReference type="EMBL" id="LQPE01000102">
    <property type="protein sequence ID" value="ORW04657.1"/>
    <property type="molecule type" value="Genomic_DNA"/>
</dbReference>
<dbReference type="SUPFAM" id="SSF89447">
    <property type="entry name" value="AbrB/MazE/MraZ-like"/>
    <property type="match status" value="1"/>
</dbReference>
<feature type="domain" description="SpoVT-AbrB" evidence="1">
    <location>
        <begin position="5"/>
        <end position="50"/>
    </location>
</feature>
<dbReference type="Proteomes" id="UP000193487">
    <property type="component" value="Unassembled WGS sequence"/>
</dbReference>
<dbReference type="PANTHER" id="PTHR34860:SF6">
    <property type="entry name" value="REPRESSOR-LIKE PROTEIN SSO7C3"/>
    <property type="match status" value="1"/>
</dbReference>
<dbReference type="NCBIfam" id="TIGR01439">
    <property type="entry name" value="lp_hng_hel_AbrB"/>
    <property type="match status" value="1"/>
</dbReference>
<dbReference type="Gene3D" id="2.10.260.10">
    <property type="match status" value="1"/>
</dbReference>
<evidence type="ECO:0000259" key="1">
    <source>
        <dbReference type="SMART" id="SM00966"/>
    </source>
</evidence>
<dbReference type="InterPro" id="IPR052975">
    <property type="entry name" value="Repressor-like_regulatory"/>
</dbReference>
<dbReference type="GO" id="GO:0003677">
    <property type="term" value="F:DNA binding"/>
    <property type="evidence" value="ECO:0007669"/>
    <property type="project" value="InterPro"/>
</dbReference>
<accession>A0A1X1Y0N0</accession>
<dbReference type="InterPro" id="IPR007159">
    <property type="entry name" value="SpoVT-AbrB_dom"/>
</dbReference>
<gene>
    <name evidence="2" type="ORF">AWC14_02895</name>
</gene>
<dbReference type="InterPro" id="IPR037914">
    <property type="entry name" value="SpoVT-AbrB_sf"/>
</dbReference>
<protein>
    <submittedName>
        <fullName evidence="2">AbrB family transcriptional regulator</fullName>
    </submittedName>
</protein>
<dbReference type="SMART" id="SM00966">
    <property type="entry name" value="SpoVT_AbrB"/>
    <property type="match status" value="1"/>
</dbReference>
<sequence>MDVSATVTSKGQVTIPKPVRDALGIKDGDALIFRVEGNRAVIARTAHFLELAGTIRVPAAKRNIAWDDVIRRTRSARAADRR</sequence>
<dbReference type="AlphaFoldDB" id="A0A1X1Y0N0"/>
<evidence type="ECO:0000313" key="3">
    <source>
        <dbReference type="Proteomes" id="UP000193487"/>
    </source>
</evidence>
<evidence type="ECO:0000313" key="2">
    <source>
        <dbReference type="EMBL" id="ORW04657.1"/>
    </source>
</evidence>
<reference evidence="2 3" key="1">
    <citation type="submission" date="2016-01" db="EMBL/GenBank/DDBJ databases">
        <title>The new phylogeny of the genus Mycobacterium.</title>
        <authorList>
            <person name="Tarcisio F."/>
            <person name="Conor M."/>
            <person name="Antonella G."/>
            <person name="Elisabetta G."/>
            <person name="Giulia F.S."/>
            <person name="Sara T."/>
            <person name="Anna F."/>
            <person name="Clotilde B."/>
            <person name="Roberto B."/>
            <person name="Veronica D.S."/>
            <person name="Fabio R."/>
            <person name="Monica P."/>
            <person name="Olivier J."/>
            <person name="Enrico T."/>
            <person name="Nicola S."/>
        </authorList>
    </citation>
    <scope>NUCLEOTIDE SEQUENCE [LARGE SCALE GENOMIC DNA]</scope>
    <source>
        <strain evidence="2 3">DSM 45166</strain>
    </source>
</reference>
<dbReference type="RefSeq" id="WP_052425583.1">
    <property type="nucleotide sequence ID" value="NZ_BBKA01000053.1"/>
</dbReference>
<dbReference type="PANTHER" id="PTHR34860">
    <property type="entry name" value="REPRESSOR-LIKE PROTEIN SSO7C3"/>
    <property type="match status" value="1"/>
</dbReference>
<keyword evidence="3" id="KW-1185">Reference proteome</keyword>
<proteinExistence type="predicted"/>
<dbReference type="Pfam" id="PF04014">
    <property type="entry name" value="MazE_antitoxin"/>
    <property type="match status" value="1"/>
</dbReference>
<dbReference type="OrthoDB" id="9811597at2"/>
<name>A0A1X1Y0N0_9MYCO</name>
<comment type="caution">
    <text evidence="2">The sequence shown here is derived from an EMBL/GenBank/DDBJ whole genome shotgun (WGS) entry which is preliminary data.</text>
</comment>
<organism evidence="2 3">
    <name type="scientific">Mycobacterium kyorinense</name>
    <dbReference type="NCBI Taxonomy" id="487514"/>
    <lineage>
        <taxon>Bacteria</taxon>
        <taxon>Bacillati</taxon>
        <taxon>Actinomycetota</taxon>
        <taxon>Actinomycetes</taxon>
        <taxon>Mycobacteriales</taxon>
        <taxon>Mycobacteriaceae</taxon>
        <taxon>Mycobacterium</taxon>
    </lineage>
</organism>